<evidence type="ECO:0000256" key="5">
    <source>
        <dbReference type="ARBA" id="ARBA00023002"/>
    </source>
</evidence>
<keyword evidence="5" id="KW-0560">Oxidoreductase</keyword>
<dbReference type="GO" id="GO:0016614">
    <property type="term" value="F:oxidoreductase activity, acting on CH-OH group of donors"/>
    <property type="evidence" value="ECO:0007669"/>
    <property type="project" value="InterPro"/>
</dbReference>
<comment type="caution">
    <text evidence="10">The sequence shown here is derived from an EMBL/GenBank/DDBJ whole genome shotgun (WGS) entry which is preliminary data.</text>
</comment>
<dbReference type="InterPro" id="IPR032837">
    <property type="entry name" value="G1PDH"/>
</dbReference>
<proteinExistence type="predicted"/>
<dbReference type="PANTHER" id="PTHR43616">
    <property type="entry name" value="GLYCEROL DEHYDROGENASE"/>
    <property type="match status" value="1"/>
</dbReference>
<keyword evidence="6" id="KW-0520">NAD</keyword>
<reference evidence="10" key="1">
    <citation type="submission" date="2022-06" db="EMBL/GenBank/DDBJ databases">
        <title>Aquibacillus sp. a new bacterium isolated from soil saline samples.</title>
        <authorList>
            <person name="Galisteo C."/>
            <person name="De La Haba R."/>
            <person name="Sanchez-Porro C."/>
            <person name="Ventosa A."/>
        </authorList>
    </citation>
    <scope>NUCLEOTIDE SEQUENCE</scope>
    <source>
        <strain evidence="10">3ASR75-54</strain>
    </source>
</reference>
<evidence type="ECO:0000313" key="11">
    <source>
        <dbReference type="Proteomes" id="UP001145069"/>
    </source>
</evidence>
<keyword evidence="7" id="KW-0443">Lipid metabolism</keyword>
<dbReference type="Gene3D" id="3.40.50.1970">
    <property type="match status" value="1"/>
</dbReference>
<dbReference type="RefSeq" id="WP_272445891.1">
    <property type="nucleotide sequence ID" value="NZ_JAMQKC010000005.1"/>
</dbReference>
<keyword evidence="1" id="KW-0963">Cytoplasm</keyword>
<keyword evidence="2" id="KW-0444">Lipid biosynthesis</keyword>
<evidence type="ECO:0000256" key="6">
    <source>
        <dbReference type="ARBA" id="ARBA00023027"/>
    </source>
</evidence>
<dbReference type="GO" id="GO:0008654">
    <property type="term" value="P:phospholipid biosynthetic process"/>
    <property type="evidence" value="ECO:0007669"/>
    <property type="project" value="UniProtKB-KW"/>
</dbReference>
<organism evidence="10 11">
    <name type="scientific">Aquibacillus salsiterrae</name>
    <dbReference type="NCBI Taxonomy" id="2950439"/>
    <lineage>
        <taxon>Bacteria</taxon>
        <taxon>Bacillati</taxon>
        <taxon>Bacillota</taxon>
        <taxon>Bacilli</taxon>
        <taxon>Bacillales</taxon>
        <taxon>Bacillaceae</taxon>
        <taxon>Aquibacillus</taxon>
    </lineage>
</organism>
<accession>A0A9X3WDR6</accession>
<dbReference type="Pfam" id="PF13685">
    <property type="entry name" value="Fe-ADH_2"/>
    <property type="match status" value="1"/>
</dbReference>
<evidence type="ECO:0000256" key="2">
    <source>
        <dbReference type="ARBA" id="ARBA00022516"/>
    </source>
</evidence>
<dbReference type="Proteomes" id="UP001145069">
    <property type="component" value="Unassembled WGS sequence"/>
</dbReference>
<sequence>MDVRKQLEQLCKELNVTDVNFPEITVQNKAIELVPPYLTKQGYERIVLVVDYHTKKVAGDHLASLLTDVFETTIVNLQPNNHGQVIADEQAMVQLMIETPHDTDVFLAVGSGTIHDIVRFAGYKMDIPFISIPTAASVDGFTSKGAPLILRGVKQTIQTASPMALFADIDILKAAPKEMTAAGFGDILGKYTSLLDWKISDLIGKEPYYQLAADMTRASLEKCVNNAEKIANADDEGIEILIHSLIESGLVMLVLDFSRPASGGEHHLSHYWEMDLLDKDAHQLLHGAKVGVTTTIISDLYRKMLPSLAVDTSNGSELVKLFRTHFEEIKQEIDALPSVEELRGLLKLVGGPTTPEELDIDVALVRMSLNEAFKLRERCTGLYIINQLKKEEIPYPI</sequence>
<dbReference type="EMBL" id="JAMQKC010000005">
    <property type="protein sequence ID" value="MDC3416853.1"/>
    <property type="molecule type" value="Genomic_DNA"/>
</dbReference>
<evidence type="ECO:0000256" key="1">
    <source>
        <dbReference type="ARBA" id="ARBA00022490"/>
    </source>
</evidence>
<keyword evidence="8" id="KW-0594">Phospholipid biosynthesis</keyword>
<evidence type="ECO:0000256" key="4">
    <source>
        <dbReference type="ARBA" id="ARBA00022857"/>
    </source>
</evidence>
<dbReference type="AlphaFoldDB" id="A0A9X3WDR6"/>
<keyword evidence="9" id="KW-1208">Phospholipid metabolism</keyword>
<dbReference type="PANTHER" id="PTHR43616:SF5">
    <property type="entry name" value="GLYCEROL DEHYDROGENASE 1"/>
    <property type="match status" value="1"/>
</dbReference>
<gene>
    <name evidence="10" type="ORF">NC799_07960</name>
</gene>
<evidence type="ECO:0000256" key="7">
    <source>
        <dbReference type="ARBA" id="ARBA00023098"/>
    </source>
</evidence>
<keyword evidence="4" id="KW-0521">NADP</keyword>
<dbReference type="InterPro" id="IPR016205">
    <property type="entry name" value="Glycerol_DH"/>
</dbReference>
<keyword evidence="11" id="KW-1185">Reference proteome</keyword>
<dbReference type="SUPFAM" id="SSF56796">
    <property type="entry name" value="Dehydroquinate synthase-like"/>
    <property type="match status" value="1"/>
</dbReference>
<evidence type="ECO:0000313" key="10">
    <source>
        <dbReference type="EMBL" id="MDC3416853.1"/>
    </source>
</evidence>
<evidence type="ECO:0000256" key="3">
    <source>
        <dbReference type="ARBA" id="ARBA00022723"/>
    </source>
</evidence>
<evidence type="ECO:0000256" key="9">
    <source>
        <dbReference type="ARBA" id="ARBA00023264"/>
    </source>
</evidence>
<evidence type="ECO:0000256" key="8">
    <source>
        <dbReference type="ARBA" id="ARBA00023209"/>
    </source>
</evidence>
<dbReference type="CDD" id="cd08175">
    <property type="entry name" value="G1PDH"/>
    <property type="match status" value="1"/>
</dbReference>
<name>A0A9X3WDR6_9BACI</name>
<dbReference type="GO" id="GO:0046872">
    <property type="term" value="F:metal ion binding"/>
    <property type="evidence" value="ECO:0007669"/>
    <property type="project" value="UniProtKB-KW"/>
</dbReference>
<protein>
    <submittedName>
        <fullName evidence="10">Sn-glycerol-1-phosphate dehydrogenase</fullName>
    </submittedName>
</protein>
<keyword evidence="3" id="KW-0479">Metal-binding</keyword>
<dbReference type="Gene3D" id="1.20.1090.10">
    <property type="entry name" value="Dehydroquinate synthase-like - alpha domain"/>
    <property type="match status" value="1"/>
</dbReference>